<protein>
    <submittedName>
        <fullName evidence="2">Uncharacterized protein</fullName>
    </submittedName>
</protein>
<name>X1VM48_9ZZZZ</name>
<evidence type="ECO:0000256" key="1">
    <source>
        <dbReference type="SAM" id="Phobius"/>
    </source>
</evidence>
<reference evidence="2" key="1">
    <citation type="journal article" date="2014" name="Front. Microbiol.">
        <title>High frequency of phylogenetically diverse reductive dehalogenase-homologous genes in deep subseafloor sedimentary metagenomes.</title>
        <authorList>
            <person name="Kawai M."/>
            <person name="Futagami T."/>
            <person name="Toyoda A."/>
            <person name="Takaki Y."/>
            <person name="Nishi S."/>
            <person name="Hori S."/>
            <person name="Arai W."/>
            <person name="Tsubouchi T."/>
            <person name="Morono Y."/>
            <person name="Uchiyama I."/>
            <person name="Ito T."/>
            <person name="Fujiyama A."/>
            <person name="Inagaki F."/>
            <person name="Takami H."/>
        </authorList>
    </citation>
    <scope>NUCLEOTIDE SEQUENCE</scope>
    <source>
        <strain evidence="2">Expedition CK06-06</strain>
    </source>
</reference>
<sequence length="67" mass="7666">MLNLFYKLNFKNIRRQNSFNLLKIILVFLISITFFAGADNAFGEVILTKQLVSPEDFLIEEIGVTPS</sequence>
<proteinExistence type="predicted"/>
<feature type="transmembrane region" description="Helical" evidence="1">
    <location>
        <begin position="21"/>
        <end position="38"/>
    </location>
</feature>
<organism evidence="2">
    <name type="scientific">marine sediment metagenome</name>
    <dbReference type="NCBI Taxonomy" id="412755"/>
    <lineage>
        <taxon>unclassified sequences</taxon>
        <taxon>metagenomes</taxon>
        <taxon>ecological metagenomes</taxon>
    </lineage>
</organism>
<comment type="caution">
    <text evidence="2">The sequence shown here is derived from an EMBL/GenBank/DDBJ whole genome shotgun (WGS) entry which is preliminary data.</text>
</comment>
<accession>X1VM48</accession>
<keyword evidence="1" id="KW-0472">Membrane</keyword>
<dbReference type="AlphaFoldDB" id="X1VM48"/>
<keyword evidence="1" id="KW-1133">Transmembrane helix</keyword>
<feature type="non-terminal residue" evidence="2">
    <location>
        <position position="67"/>
    </location>
</feature>
<keyword evidence="1" id="KW-0812">Transmembrane</keyword>
<gene>
    <name evidence="2" type="ORF">S12H4_47307</name>
</gene>
<evidence type="ECO:0000313" key="2">
    <source>
        <dbReference type="EMBL" id="GAJ09515.1"/>
    </source>
</evidence>
<dbReference type="EMBL" id="BARW01029442">
    <property type="protein sequence ID" value="GAJ09515.1"/>
    <property type="molecule type" value="Genomic_DNA"/>
</dbReference>